<dbReference type="InterPro" id="IPR001753">
    <property type="entry name" value="Enoyl-CoA_hydra/iso"/>
</dbReference>
<name>A0A1M5N259_9FIRM</name>
<dbReference type="PANTHER" id="PTHR11941">
    <property type="entry name" value="ENOYL-COA HYDRATASE-RELATED"/>
    <property type="match status" value="1"/>
</dbReference>
<dbReference type="GO" id="GO:0006635">
    <property type="term" value="P:fatty acid beta-oxidation"/>
    <property type="evidence" value="ECO:0007669"/>
    <property type="project" value="TreeGrafter"/>
</dbReference>
<dbReference type="Pfam" id="PF00378">
    <property type="entry name" value="ECH_1"/>
    <property type="match status" value="1"/>
</dbReference>
<comment type="similarity">
    <text evidence="1">Belongs to the enoyl-CoA hydratase/isomerase family.</text>
</comment>
<dbReference type="Gene3D" id="1.10.12.10">
    <property type="entry name" value="Lyase 2-enoyl-coa Hydratase, Chain A, domain 2"/>
    <property type="match status" value="1"/>
</dbReference>
<dbReference type="GO" id="GO:0016853">
    <property type="term" value="F:isomerase activity"/>
    <property type="evidence" value="ECO:0007669"/>
    <property type="project" value="UniProtKB-KW"/>
</dbReference>
<dbReference type="EMBL" id="FQWY01000014">
    <property type="protein sequence ID" value="SHG83644.1"/>
    <property type="molecule type" value="Genomic_DNA"/>
</dbReference>
<reference evidence="4" key="1">
    <citation type="submission" date="2016-11" db="EMBL/GenBank/DDBJ databases">
        <authorList>
            <person name="Varghese N."/>
            <person name="Submissions S."/>
        </authorList>
    </citation>
    <scope>NUCLEOTIDE SEQUENCE [LARGE SCALE GENOMIC DNA]</scope>
    <source>
        <strain evidence="4">DSM 11003</strain>
    </source>
</reference>
<keyword evidence="3" id="KW-0413">Isomerase</keyword>
<evidence type="ECO:0000313" key="4">
    <source>
        <dbReference type="Proteomes" id="UP000242329"/>
    </source>
</evidence>
<evidence type="ECO:0000256" key="2">
    <source>
        <dbReference type="ARBA" id="ARBA00023239"/>
    </source>
</evidence>
<dbReference type="AlphaFoldDB" id="A0A1M5N259"/>
<dbReference type="PANTHER" id="PTHR11941:SF133">
    <property type="entry name" value="1,2-EPOXYPHENYLACETYL-COA ISOMERASE"/>
    <property type="match status" value="1"/>
</dbReference>
<dbReference type="InterPro" id="IPR029045">
    <property type="entry name" value="ClpP/crotonase-like_dom_sf"/>
</dbReference>
<keyword evidence="4" id="KW-1185">Reference proteome</keyword>
<dbReference type="InterPro" id="IPR014748">
    <property type="entry name" value="Enoyl-CoA_hydra_C"/>
</dbReference>
<accession>A0A1M5N259</accession>
<dbReference type="CDD" id="cd06558">
    <property type="entry name" value="crotonase-like"/>
    <property type="match status" value="1"/>
</dbReference>
<dbReference type="SUPFAM" id="SSF52096">
    <property type="entry name" value="ClpP/crotonase"/>
    <property type="match status" value="1"/>
</dbReference>
<keyword evidence="2" id="KW-0456">Lyase</keyword>
<dbReference type="GO" id="GO:0016829">
    <property type="term" value="F:lyase activity"/>
    <property type="evidence" value="ECO:0007669"/>
    <property type="project" value="UniProtKB-KW"/>
</dbReference>
<evidence type="ECO:0000313" key="3">
    <source>
        <dbReference type="EMBL" id="SHG83644.1"/>
    </source>
</evidence>
<dbReference type="OrthoDB" id="9775794at2"/>
<sequence>MAYNWKTVKLEVKENGIGIMTFNRPEALNAFNYELVTEVPEACKAVRENDDIQVLIITGAGPGWSAGGDISILAAMDTPQKAKATYDASTGLVQAIYEIEKPVIAAVNGPVAGAGIAAMFSCDIIIAADTAKFGFNFINIGFTPDSGASYFLVQKVGYHKALEILWYGKIMDSAEAEKLGLVNLVVPADQVLAEAEKWAERLIRKPLYTVWMDKKLLRAALKNDFYAQAELESLNQILAWASDDFKEGTRAFVEKRRPNFTGKILWRK</sequence>
<organism evidence="3 4">
    <name type="scientific">Thermosyntropha lipolytica DSM 11003</name>
    <dbReference type="NCBI Taxonomy" id="1123382"/>
    <lineage>
        <taxon>Bacteria</taxon>
        <taxon>Bacillati</taxon>
        <taxon>Bacillota</taxon>
        <taxon>Clostridia</taxon>
        <taxon>Eubacteriales</taxon>
        <taxon>Syntrophomonadaceae</taxon>
        <taxon>Thermosyntropha</taxon>
    </lineage>
</organism>
<evidence type="ECO:0000256" key="1">
    <source>
        <dbReference type="ARBA" id="ARBA00005254"/>
    </source>
</evidence>
<dbReference type="STRING" id="1123382.SAMN02745221_01081"/>
<dbReference type="Gene3D" id="3.90.226.10">
    <property type="entry name" value="2-enoyl-CoA Hydratase, Chain A, domain 1"/>
    <property type="match status" value="1"/>
</dbReference>
<dbReference type="RefSeq" id="WP_073091127.1">
    <property type="nucleotide sequence ID" value="NZ_FQWY01000014.1"/>
</dbReference>
<gene>
    <name evidence="3" type="ORF">SAMN02745221_01081</name>
</gene>
<proteinExistence type="inferred from homology"/>
<protein>
    <submittedName>
        <fullName evidence="3">2-(1,2-epoxy-1,2-dihydrophenyl)acetyl-CoA isomerase</fullName>
    </submittedName>
</protein>
<dbReference type="Proteomes" id="UP000242329">
    <property type="component" value="Unassembled WGS sequence"/>
</dbReference>